<protein>
    <submittedName>
        <fullName evidence="2">Uncharacterized protein</fullName>
    </submittedName>
</protein>
<dbReference type="Proteomes" id="UP000002487">
    <property type="component" value="Chromosome"/>
</dbReference>
<dbReference type="STRING" id="188937.MA_3240"/>
<dbReference type="AlphaFoldDB" id="Q8TL03"/>
<feature type="transmembrane region" description="Helical" evidence="1">
    <location>
        <begin position="53"/>
        <end position="79"/>
    </location>
</feature>
<dbReference type="HOGENOM" id="CLU_2534642_0_0_2"/>
<dbReference type="EMBL" id="AE010299">
    <property type="protein sequence ID" value="AAM06611.1"/>
    <property type="molecule type" value="Genomic_DNA"/>
</dbReference>
<keyword evidence="1" id="KW-1133">Transmembrane helix</keyword>
<dbReference type="KEGG" id="mac:MA_3240"/>
<gene>
    <name evidence="2" type="ordered locus">MA_3240</name>
</gene>
<keyword evidence="1" id="KW-0812">Transmembrane</keyword>
<dbReference type="PROSITE" id="PS51257">
    <property type="entry name" value="PROKAR_LIPOPROTEIN"/>
    <property type="match status" value="1"/>
</dbReference>
<reference evidence="2 3" key="1">
    <citation type="journal article" date="2002" name="Genome Res.">
        <title>The genome of Methanosarcina acetivorans reveals extensive metabolic and physiological diversity.</title>
        <authorList>
            <person name="Galagan J.E."/>
            <person name="Nusbaum C."/>
            <person name="Roy A."/>
            <person name="Endrizzi M.G."/>
            <person name="Macdonald P."/>
            <person name="FitzHugh W."/>
            <person name="Calvo S."/>
            <person name="Engels R."/>
            <person name="Smirnov S."/>
            <person name="Atnoor D."/>
            <person name="Brown A."/>
            <person name="Allen N."/>
            <person name="Naylor J."/>
            <person name="Stange-Thomann N."/>
            <person name="DeArellano K."/>
            <person name="Johnson R."/>
            <person name="Linton L."/>
            <person name="McEwan P."/>
            <person name="McKernan K."/>
            <person name="Talamas J."/>
            <person name="Tirrell A."/>
            <person name="Ye W."/>
            <person name="Zimmer A."/>
            <person name="Barber R.D."/>
            <person name="Cann I."/>
            <person name="Graham D.E."/>
            <person name="Grahame D.A."/>
            <person name="Guss A."/>
            <person name="Hedderich R."/>
            <person name="Ingram-Smith C."/>
            <person name="Kuettner C.H."/>
            <person name="Krzycki J.A."/>
            <person name="Leigh J.A."/>
            <person name="Li W."/>
            <person name="Liu J."/>
            <person name="Mukhopadhyay B."/>
            <person name="Reeve J.N."/>
            <person name="Smith K."/>
            <person name="Springer T.A."/>
            <person name="Umayam L.A."/>
            <person name="White O."/>
            <person name="White R.H."/>
            <person name="de Macario E.C."/>
            <person name="Ferry J.G."/>
            <person name="Jarrell K.F."/>
            <person name="Jing H."/>
            <person name="Macario A.J.L."/>
            <person name="Paulsen I."/>
            <person name="Pritchett M."/>
            <person name="Sowers K.R."/>
            <person name="Swanson R.V."/>
            <person name="Zinder S.H."/>
            <person name="Lander E."/>
            <person name="Metcalf W.W."/>
            <person name="Birren B."/>
        </authorList>
    </citation>
    <scope>NUCLEOTIDE SEQUENCE [LARGE SCALE GENOMIC DNA]</scope>
    <source>
        <strain evidence="3">ATCC 35395 / DSM 2834 / JCM 12185 / C2A</strain>
    </source>
</reference>
<evidence type="ECO:0000256" key="1">
    <source>
        <dbReference type="SAM" id="Phobius"/>
    </source>
</evidence>
<keyword evidence="1" id="KW-0472">Membrane</keyword>
<evidence type="ECO:0000313" key="2">
    <source>
        <dbReference type="EMBL" id="AAM06611.1"/>
    </source>
</evidence>
<keyword evidence="3" id="KW-1185">Reference proteome</keyword>
<accession>Q8TL03</accession>
<organism evidence="2 3">
    <name type="scientific">Methanosarcina acetivorans (strain ATCC 35395 / DSM 2834 / JCM 12185 / C2A)</name>
    <dbReference type="NCBI Taxonomy" id="188937"/>
    <lineage>
        <taxon>Archaea</taxon>
        <taxon>Methanobacteriati</taxon>
        <taxon>Methanobacteriota</taxon>
        <taxon>Stenosarchaea group</taxon>
        <taxon>Methanomicrobia</taxon>
        <taxon>Methanosarcinales</taxon>
        <taxon>Methanosarcinaceae</taxon>
        <taxon>Methanosarcina</taxon>
    </lineage>
</organism>
<proteinExistence type="predicted"/>
<dbReference type="EnsemblBacteria" id="AAM06611">
    <property type="protein sequence ID" value="AAM06611"/>
    <property type="gene ID" value="MA_3240"/>
</dbReference>
<sequence>MHVDKLFLSDTLFVGHPCRFSIPFSCFVFSSCFFLPVFFLYSLPVFCFFPSPFLYSSLLFFIFPPFSLLLLVSLTLFLVDLME</sequence>
<feature type="transmembrane region" description="Helical" evidence="1">
    <location>
        <begin position="20"/>
        <end position="41"/>
    </location>
</feature>
<name>Q8TL03_METAC</name>
<evidence type="ECO:0000313" key="3">
    <source>
        <dbReference type="Proteomes" id="UP000002487"/>
    </source>
</evidence>
<dbReference type="InParanoid" id="Q8TL03"/>